<dbReference type="Pfam" id="PF01926">
    <property type="entry name" value="MMR_HSR1"/>
    <property type="match status" value="1"/>
</dbReference>
<evidence type="ECO:0000256" key="1">
    <source>
        <dbReference type="SAM" id="MobiDB-lite"/>
    </source>
</evidence>
<sequence>DAILVFGLTGVGKSTFISRLTQSTSNIGHSLTSCTKDVEGHLITRSNGQQIYLIDTPGFDDTEEDDAQFFSRLAILLYTFYERDCIHVKGMLYLHRISDVRMSGSSIKSLRFFEKMCGEGNFPAVVVVTTMWKMTTPELGAERERSLESMPEFFGRIINGGGRMIRHDNTPENALKIFELLASRHGSIVLDVQKEMVDEGMPLIDTAAGRCLMEDSDNTRARYETQLKKLKEALKEAEGEEEDDIASTISENQKEYEEHLRKESVRKENLSLSIEQM</sequence>
<feature type="domain" description="G" evidence="2">
    <location>
        <begin position="3"/>
        <end position="63"/>
    </location>
</feature>
<evidence type="ECO:0000313" key="4">
    <source>
        <dbReference type="Proteomes" id="UP000800035"/>
    </source>
</evidence>
<feature type="non-terminal residue" evidence="3">
    <location>
        <position position="277"/>
    </location>
</feature>
<reference evidence="3" key="1">
    <citation type="journal article" date="2020" name="Stud. Mycol.">
        <title>101 Dothideomycetes genomes: a test case for predicting lifestyles and emergence of pathogens.</title>
        <authorList>
            <person name="Haridas S."/>
            <person name="Albert R."/>
            <person name="Binder M."/>
            <person name="Bloem J."/>
            <person name="Labutti K."/>
            <person name="Salamov A."/>
            <person name="Andreopoulos B."/>
            <person name="Baker S."/>
            <person name="Barry K."/>
            <person name="Bills G."/>
            <person name="Bluhm B."/>
            <person name="Cannon C."/>
            <person name="Castanera R."/>
            <person name="Culley D."/>
            <person name="Daum C."/>
            <person name="Ezra D."/>
            <person name="Gonzalez J."/>
            <person name="Henrissat B."/>
            <person name="Kuo A."/>
            <person name="Liang C."/>
            <person name="Lipzen A."/>
            <person name="Lutzoni F."/>
            <person name="Magnuson J."/>
            <person name="Mondo S."/>
            <person name="Nolan M."/>
            <person name="Ohm R."/>
            <person name="Pangilinan J."/>
            <person name="Park H.-J."/>
            <person name="Ramirez L."/>
            <person name="Alfaro M."/>
            <person name="Sun H."/>
            <person name="Tritt A."/>
            <person name="Yoshinaga Y."/>
            <person name="Zwiers L.-H."/>
            <person name="Turgeon B."/>
            <person name="Goodwin S."/>
            <person name="Spatafora J."/>
            <person name="Crous P."/>
            <person name="Grigoriev I."/>
        </authorList>
    </citation>
    <scope>NUCLEOTIDE SEQUENCE</scope>
    <source>
        <strain evidence="3">CBS 675.92</strain>
    </source>
</reference>
<name>A0A6A5U6V2_9PLEO</name>
<dbReference type="Gene3D" id="3.40.50.300">
    <property type="entry name" value="P-loop containing nucleotide triphosphate hydrolases"/>
    <property type="match status" value="1"/>
</dbReference>
<dbReference type="InterPro" id="IPR027417">
    <property type="entry name" value="P-loop_NTPase"/>
</dbReference>
<dbReference type="GO" id="GO:0005525">
    <property type="term" value="F:GTP binding"/>
    <property type="evidence" value="ECO:0007669"/>
    <property type="project" value="InterPro"/>
</dbReference>
<keyword evidence="4" id="KW-1185">Reference proteome</keyword>
<feature type="compositionally biased region" description="Basic and acidic residues" evidence="1">
    <location>
        <begin position="252"/>
        <end position="269"/>
    </location>
</feature>
<evidence type="ECO:0000259" key="2">
    <source>
        <dbReference type="Pfam" id="PF01926"/>
    </source>
</evidence>
<dbReference type="AlphaFoldDB" id="A0A6A5U6V2"/>
<accession>A0A6A5U6V2</accession>
<dbReference type="OrthoDB" id="8954335at2759"/>
<dbReference type="CDD" id="cd00882">
    <property type="entry name" value="Ras_like_GTPase"/>
    <property type="match status" value="1"/>
</dbReference>
<dbReference type="SUPFAM" id="SSF52540">
    <property type="entry name" value="P-loop containing nucleoside triphosphate hydrolases"/>
    <property type="match status" value="1"/>
</dbReference>
<dbReference type="EMBL" id="ML976983">
    <property type="protein sequence ID" value="KAF1960060.1"/>
    <property type="molecule type" value="Genomic_DNA"/>
</dbReference>
<feature type="region of interest" description="Disordered" evidence="1">
    <location>
        <begin position="234"/>
        <end position="277"/>
    </location>
</feature>
<gene>
    <name evidence="3" type="ORF">CC80DRAFT_392136</name>
</gene>
<feature type="non-terminal residue" evidence="3">
    <location>
        <position position="1"/>
    </location>
</feature>
<protein>
    <recommendedName>
        <fullName evidence="2">G domain-containing protein</fullName>
    </recommendedName>
</protein>
<organism evidence="3 4">
    <name type="scientific">Byssothecium circinans</name>
    <dbReference type="NCBI Taxonomy" id="147558"/>
    <lineage>
        <taxon>Eukaryota</taxon>
        <taxon>Fungi</taxon>
        <taxon>Dikarya</taxon>
        <taxon>Ascomycota</taxon>
        <taxon>Pezizomycotina</taxon>
        <taxon>Dothideomycetes</taxon>
        <taxon>Pleosporomycetidae</taxon>
        <taxon>Pleosporales</taxon>
        <taxon>Massarineae</taxon>
        <taxon>Massarinaceae</taxon>
        <taxon>Byssothecium</taxon>
    </lineage>
</organism>
<proteinExistence type="predicted"/>
<dbReference type="InterPro" id="IPR006073">
    <property type="entry name" value="GTP-bd"/>
</dbReference>
<dbReference type="Proteomes" id="UP000800035">
    <property type="component" value="Unassembled WGS sequence"/>
</dbReference>
<evidence type="ECO:0000313" key="3">
    <source>
        <dbReference type="EMBL" id="KAF1960060.1"/>
    </source>
</evidence>